<evidence type="ECO:0008006" key="4">
    <source>
        <dbReference type="Google" id="ProtNLM"/>
    </source>
</evidence>
<evidence type="ECO:0000256" key="1">
    <source>
        <dbReference type="SAM" id="Phobius"/>
    </source>
</evidence>
<evidence type="ECO:0000313" key="2">
    <source>
        <dbReference type="EMBL" id="KAG6586165.1"/>
    </source>
</evidence>
<reference evidence="2 3" key="1">
    <citation type="journal article" date="2021" name="Hortic Res">
        <title>The domestication of Cucurbita argyrosperma as revealed by the genome of its wild relative.</title>
        <authorList>
            <person name="Barrera-Redondo J."/>
            <person name="Sanchez-de la Vega G."/>
            <person name="Aguirre-Liguori J.A."/>
            <person name="Castellanos-Morales G."/>
            <person name="Gutierrez-Guerrero Y.T."/>
            <person name="Aguirre-Dugua X."/>
            <person name="Aguirre-Planter E."/>
            <person name="Tenaillon M.I."/>
            <person name="Lira-Saade R."/>
            <person name="Eguiarte L.E."/>
        </authorList>
    </citation>
    <scope>NUCLEOTIDE SEQUENCE [LARGE SCALE GENOMIC DNA]</scope>
    <source>
        <strain evidence="2">JBR-2021</strain>
    </source>
</reference>
<comment type="caution">
    <text evidence="2">The sequence shown here is derived from an EMBL/GenBank/DDBJ whole genome shotgun (WGS) entry which is preliminary data.</text>
</comment>
<dbReference type="EMBL" id="JAGKQH010000012">
    <property type="protein sequence ID" value="KAG6586165.1"/>
    <property type="molecule type" value="Genomic_DNA"/>
</dbReference>
<name>A0AAV6MT40_9ROSI</name>
<sequence>MSPLHWYSPEMGMPFWAVVCVWKVEFVECVMRDLKRDERASDVDVDVGVWLLVQWWYIKAVWSDSEWQCRKRRRKKNCAVLLMGFIDFEVRFIDLVLTLLWFWWICSKAC</sequence>
<feature type="non-terminal residue" evidence="2">
    <location>
        <position position="1"/>
    </location>
</feature>
<accession>A0AAV6MT40</accession>
<organism evidence="2 3">
    <name type="scientific">Cucurbita argyrosperma subsp. sororia</name>
    <dbReference type="NCBI Taxonomy" id="37648"/>
    <lineage>
        <taxon>Eukaryota</taxon>
        <taxon>Viridiplantae</taxon>
        <taxon>Streptophyta</taxon>
        <taxon>Embryophyta</taxon>
        <taxon>Tracheophyta</taxon>
        <taxon>Spermatophyta</taxon>
        <taxon>Magnoliopsida</taxon>
        <taxon>eudicotyledons</taxon>
        <taxon>Gunneridae</taxon>
        <taxon>Pentapetalae</taxon>
        <taxon>rosids</taxon>
        <taxon>fabids</taxon>
        <taxon>Cucurbitales</taxon>
        <taxon>Cucurbitaceae</taxon>
        <taxon>Cucurbiteae</taxon>
        <taxon>Cucurbita</taxon>
    </lineage>
</organism>
<keyword evidence="1" id="KW-1133">Transmembrane helix</keyword>
<keyword evidence="1" id="KW-0472">Membrane</keyword>
<evidence type="ECO:0000313" key="3">
    <source>
        <dbReference type="Proteomes" id="UP000685013"/>
    </source>
</evidence>
<feature type="transmembrane region" description="Helical" evidence="1">
    <location>
        <begin position="80"/>
        <end position="104"/>
    </location>
</feature>
<proteinExistence type="predicted"/>
<dbReference type="AlphaFoldDB" id="A0AAV6MT40"/>
<gene>
    <name evidence="2" type="ORF">SDJN03_18898</name>
</gene>
<keyword evidence="1" id="KW-0812">Transmembrane</keyword>
<dbReference type="Proteomes" id="UP000685013">
    <property type="component" value="Chromosome 12"/>
</dbReference>
<keyword evidence="3" id="KW-1185">Reference proteome</keyword>
<protein>
    <recommendedName>
        <fullName evidence="4">Transmembrane protein</fullName>
    </recommendedName>
</protein>